<keyword evidence="2" id="KW-1185">Reference proteome</keyword>
<protein>
    <submittedName>
        <fullName evidence="1">Uncharacterized protein</fullName>
    </submittedName>
</protein>
<reference evidence="1" key="1">
    <citation type="submission" date="2022-11" db="EMBL/GenBank/DDBJ databases">
        <title>Chromosome-level genome of Pogonophryne albipinna.</title>
        <authorList>
            <person name="Jo E."/>
        </authorList>
    </citation>
    <scope>NUCLEOTIDE SEQUENCE</scope>
    <source>
        <strain evidence="1">SGF0006</strain>
        <tissue evidence="1">Muscle</tissue>
    </source>
</reference>
<dbReference type="InterPro" id="IPR049589">
    <property type="entry name" value="NXP1_M-like"/>
</dbReference>
<dbReference type="EMBL" id="JAPTMU010000003">
    <property type="protein sequence ID" value="KAJ4946067.1"/>
    <property type="molecule type" value="Genomic_DNA"/>
</dbReference>
<organism evidence="1 2">
    <name type="scientific">Pogonophryne albipinna</name>
    <dbReference type="NCBI Taxonomy" id="1090488"/>
    <lineage>
        <taxon>Eukaryota</taxon>
        <taxon>Metazoa</taxon>
        <taxon>Chordata</taxon>
        <taxon>Craniata</taxon>
        <taxon>Vertebrata</taxon>
        <taxon>Euteleostomi</taxon>
        <taxon>Actinopterygii</taxon>
        <taxon>Neopterygii</taxon>
        <taxon>Teleostei</taxon>
        <taxon>Neoteleostei</taxon>
        <taxon>Acanthomorphata</taxon>
        <taxon>Eupercaria</taxon>
        <taxon>Perciformes</taxon>
        <taxon>Notothenioidei</taxon>
        <taxon>Pogonophryne</taxon>
    </lineage>
</organism>
<dbReference type="CDD" id="cd21792">
    <property type="entry name" value="Rad21_Rec8_M_NXP1-like"/>
    <property type="match status" value="1"/>
</dbReference>
<name>A0AAD6FU67_9TELE</name>
<evidence type="ECO:0000313" key="1">
    <source>
        <dbReference type="EMBL" id="KAJ4946067.1"/>
    </source>
</evidence>
<dbReference type="Proteomes" id="UP001219934">
    <property type="component" value="Unassembled WGS sequence"/>
</dbReference>
<dbReference type="AlphaFoldDB" id="A0AAD6FU67"/>
<gene>
    <name evidence="1" type="ORF">JOQ06_023742</name>
</gene>
<sequence>MVKTEALIALRMDKDDDKDDLLHGSVVPFGQEQRVVQQDFPVHMLRQGEDSVKETKVKRNRKLIVDSKTLRAQLSDWSDIVAPPTKTLMMFKETGGVEKLFSLPAQPLWNPRLLKAGITTVPKEEPTSWGKQCLAEDGAVS</sequence>
<accession>A0AAD6FU67</accession>
<comment type="caution">
    <text evidence="1">The sequence shown here is derived from an EMBL/GenBank/DDBJ whole genome shotgun (WGS) entry which is preliminary data.</text>
</comment>
<evidence type="ECO:0000313" key="2">
    <source>
        <dbReference type="Proteomes" id="UP001219934"/>
    </source>
</evidence>
<proteinExistence type="predicted"/>